<proteinExistence type="inferred from homology"/>
<keyword evidence="3 6" id="KW-0067">ATP-binding</keyword>
<dbReference type="Pfam" id="PF10609">
    <property type="entry name" value="ParA"/>
    <property type="match status" value="1"/>
</dbReference>
<keyword evidence="4 6" id="KW-0408">Iron</keyword>
<dbReference type="InterPro" id="IPR036105">
    <property type="entry name" value="DiNase_FeMo-co_biosyn_sf"/>
</dbReference>
<dbReference type="InterPro" id="IPR019591">
    <property type="entry name" value="Mrp/NBP35_ATP-bd"/>
</dbReference>
<dbReference type="HAMAP" id="MF_02040">
    <property type="entry name" value="Mrp_NBP35"/>
    <property type="match status" value="1"/>
</dbReference>
<keyword evidence="2 6" id="KW-0547">Nucleotide-binding</keyword>
<dbReference type="PANTHER" id="PTHR42961:SF2">
    <property type="entry name" value="IRON-SULFUR PROTEIN NUBPL"/>
    <property type="match status" value="1"/>
</dbReference>
<gene>
    <name evidence="9" type="ORF">SAMN04487772_11677</name>
</gene>
<comment type="subunit">
    <text evidence="6">Homodimer.</text>
</comment>
<dbReference type="InterPro" id="IPR033756">
    <property type="entry name" value="YlxH/NBP35"/>
</dbReference>
<feature type="compositionally biased region" description="Low complexity" evidence="7">
    <location>
        <begin position="1"/>
        <end position="18"/>
    </location>
</feature>
<evidence type="ECO:0000256" key="4">
    <source>
        <dbReference type="ARBA" id="ARBA00023004"/>
    </source>
</evidence>
<keyword evidence="6" id="KW-0378">Hydrolase</keyword>
<dbReference type="STRING" id="29364.SAMN04487772_11677"/>
<dbReference type="GO" id="GO:0005524">
    <property type="term" value="F:ATP binding"/>
    <property type="evidence" value="ECO:0007669"/>
    <property type="project" value="UniProtKB-UniRule"/>
</dbReference>
<organism evidence="9 10">
    <name type="scientific">[Clostridium] polysaccharolyticum</name>
    <dbReference type="NCBI Taxonomy" id="29364"/>
    <lineage>
        <taxon>Bacteria</taxon>
        <taxon>Bacillati</taxon>
        <taxon>Bacillota</taxon>
        <taxon>Clostridia</taxon>
        <taxon>Lachnospirales</taxon>
        <taxon>Lachnospiraceae</taxon>
    </lineage>
</organism>
<dbReference type="GO" id="GO:0016887">
    <property type="term" value="F:ATP hydrolysis activity"/>
    <property type="evidence" value="ECO:0007669"/>
    <property type="project" value="UniProtKB-UniRule"/>
</dbReference>
<evidence type="ECO:0000256" key="1">
    <source>
        <dbReference type="ARBA" id="ARBA00022723"/>
    </source>
</evidence>
<dbReference type="Proteomes" id="UP000199800">
    <property type="component" value="Unassembled WGS sequence"/>
</dbReference>
<dbReference type="PANTHER" id="PTHR42961">
    <property type="entry name" value="IRON-SULFUR PROTEIN NUBPL"/>
    <property type="match status" value="1"/>
</dbReference>
<feature type="domain" description="4Fe-4S ferredoxin-type" evidence="8">
    <location>
        <begin position="1"/>
        <end position="26"/>
    </location>
</feature>
<evidence type="ECO:0000313" key="10">
    <source>
        <dbReference type="Proteomes" id="UP000199800"/>
    </source>
</evidence>
<dbReference type="OrthoDB" id="9809679at2"/>
<keyword evidence="5 6" id="KW-0411">Iron-sulfur</keyword>
<name>A0A1I0DTS6_9FIRM</name>
<evidence type="ECO:0000256" key="7">
    <source>
        <dbReference type="SAM" id="MobiDB-lite"/>
    </source>
</evidence>
<dbReference type="Pfam" id="PF02579">
    <property type="entry name" value="Nitro_FeMo-Co"/>
    <property type="match status" value="1"/>
</dbReference>
<protein>
    <recommendedName>
        <fullName evidence="6">Iron-sulfur cluster carrier protein</fullName>
    </recommendedName>
</protein>
<sequence length="420" mass="44858">MSESCSGSCGSCSESCSSRKPTKEELLEPMNQYSKVKRVIGVVSGKGGVGKSFITSYLSVLFQRKGYETAILDADVTGPSIPKAFGIHQKAQGNEMGIFPAESRNGTKIMSVNLLLEEEEMPVIWRGPVIAGTVKQFWSDVIWGNVDYMFVDMPPGTGDVPLTVFQSLPLDGIIIVTSPQDLVSMIVGKAVNMAKAMDVPIIGLVENYSYVECDNCNHKIQVFGESKINEVASKYSLELLAEMPLSQTIARAVDKEDVEGLEGSWLDEAVNYIEAACPVIGGEEESSFNQGNAGLRIAVTTDDQDNVFQHFGSCEKFAIYEIQDGKLISKEYVASTGSGHDELSQMMADNKINVLICGGIGQGAMMALFQNGIQVVPGQTGDINVAVSTFLDGGIAVSSESTCQGHSEEGCGCGCGGSCH</sequence>
<dbReference type="Gene3D" id="3.40.50.300">
    <property type="entry name" value="P-loop containing nucleotide triphosphate hydrolases"/>
    <property type="match status" value="1"/>
</dbReference>
<evidence type="ECO:0000256" key="5">
    <source>
        <dbReference type="ARBA" id="ARBA00023014"/>
    </source>
</evidence>
<dbReference type="GO" id="GO:0140663">
    <property type="term" value="F:ATP-dependent FeS chaperone activity"/>
    <property type="evidence" value="ECO:0007669"/>
    <property type="project" value="InterPro"/>
</dbReference>
<reference evidence="9 10" key="1">
    <citation type="submission" date="2016-10" db="EMBL/GenBank/DDBJ databases">
        <authorList>
            <person name="de Groot N.N."/>
        </authorList>
    </citation>
    <scope>NUCLEOTIDE SEQUENCE [LARGE SCALE GENOMIC DNA]</scope>
    <source>
        <strain evidence="9 10">DSM 1801</strain>
    </source>
</reference>
<dbReference type="Gene3D" id="3.30.420.130">
    <property type="entry name" value="Dinitrogenase iron-molybdenum cofactor biosynthesis domain"/>
    <property type="match status" value="1"/>
</dbReference>
<accession>A0A1I0DTS6</accession>
<keyword evidence="1 6" id="KW-0479">Metal-binding</keyword>
<evidence type="ECO:0000256" key="3">
    <source>
        <dbReference type="ARBA" id="ARBA00022840"/>
    </source>
</evidence>
<dbReference type="GO" id="GO:0051539">
    <property type="term" value="F:4 iron, 4 sulfur cluster binding"/>
    <property type="evidence" value="ECO:0007669"/>
    <property type="project" value="TreeGrafter"/>
</dbReference>
<comment type="function">
    <text evidence="6">Binds and transfers iron-sulfur (Fe-S) clusters to target apoproteins. Can hydrolyze ATP.</text>
</comment>
<dbReference type="FunFam" id="3.40.50.300:FF:001119">
    <property type="entry name" value="Iron-sulfur cluster carrier protein"/>
    <property type="match status" value="1"/>
</dbReference>
<dbReference type="CDD" id="cd02037">
    <property type="entry name" value="Mrp_NBP35"/>
    <property type="match status" value="1"/>
</dbReference>
<keyword evidence="10" id="KW-1185">Reference proteome</keyword>
<dbReference type="SUPFAM" id="SSF53146">
    <property type="entry name" value="Nitrogenase accessory factor-like"/>
    <property type="match status" value="1"/>
</dbReference>
<feature type="binding site" evidence="6">
    <location>
        <begin position="45"/>
        <end position="52"/>
    </location>
    <ligand>
        <name>ATP</name>
        <dbReference type="ChEBI" id="CHEBI:30616"/>
    </ligand>
</feature>
<dbReference type="InterPro" id="IPR017896">
    <property type="entry name" value="4Fe4S_Fe-S-bd"/>
</dbReference>
<dbReference type="InterPro" id="IPR027417">
    <property type="entry name" value="P-loop_NTPase"/>
</dbReference>
<evidence type="ECO:0000313" key="9">
    <source>
        <dbReference type="EMBL" id="SET35872.1"/>
    </source>
</evidence>
<evidence type="ECO:0000256" key="6">
    <source>
        <dbReference type="HAMAP-Rule" id="MF_02040"/>
    </source>
</evidence>
<feature type="region of interest" description="Disordered" evidence="7">
    <location>
        <begin position="1"/>
        <end position="21"/>
    </location>
</feature>
<dbReference type="EMBL" id="FOHN01000016">
    <property type="protein sequence ID" value="SET35872.1"/>
    <property type="molecule type" value="Genomic_DNA"/>
</dbReference>
<dbReference type="GO" id="GO:0016226">
    <property type="term" value="P:iron-sulfur cluster assembly"/>
    <property type="evidence" value="ECO:0007669"/>
    <property type="project" value="InterPro"/>
</dbReference>
<comment type="similarity">
    <text evidence="6">Belongs to the Mrp/NBP35 ATP-binding proteins family.</text>
</comment>
<dbReference type="SUPFAM" id="SSF52540">
    <property type="entry name" value="P-loop containing nucleoside triphosphate hydrolases"/>
    <property type="match status" value="1"/>
</dbReference>
<dbReference type="InterPro" id="IPR044304">
    <property type="entry name" value="NUBPL-like"/>
</dbReference>
<dbReference type="GO" id="GO:0046872">
    <property type="term" value="F:metal ion binding"/>
    <property type="evidence" value="ECO:0007669"/>
    <property type="project" value="UniProtKB-KW"/>
</dbReference>
<dbReference type="InterPro" id="IPR003731">
    <property type="entry name" value="Di-Nase_FeMo-co_biosynth"/>
</dbReference>
<dbReference type="CDD" id="cd00851">
    <property type="entry name" value="MTH1175"/>
    <property type="match status" value="1"/>
</dbReference>
<dbReference type="InterPro" id="IPR033913">
    <property type="entry name" value="MTH1175_dom"/>
</dbReference>
<evidence type="ECO:0000259" key="8">
    <source>
        <dbReference type="PROSITE" id="PS51379"/>
    </source>
</evidence>
<dbReference type="PROSITE" id="PS51379">
    <property type="entry name" value="4FE4S_FER_2"/>
    <property type="match status" value="1"/>
</dbReference>
<dbReference type="AlphaFoldDB" id="A0A1I0DTS6"/>
<evidence type="ECO:0000256" key="2">
    <source>
        <dbReference type="ARBA" id="ARBA00022741"/>
    </source>
</evidence>